<dbReference type="InterPro" id="IPR000524">
    <property type="entry name" value="Tscrpt_reg_HTH_GntR"/>
</dbReference>
<dbReference type="Pfam" id="PF00155">
    <property type="entry name" value="Aminotran_1_2"/>
    <property type="match status" value="1"/>
</dbReference>
<protein>
    <submittedName>
        <fullName evidence="12">PLP-dependent aminotransferase family protein</fullName>
    </submittedName>
</protein>
<accession>A0A9Y2AIR3</accession>
<dbReference type="GO" id="GO:0003677">
    <property type="term" value="F:DNA binding"/>
    <property type="evidence" value="ECO:0007669"/>
    <property type="project" value="UniProtKB-KW"/>
</dbReference>
<dbReference type="EMBL" id="CP120678">
    <property type="protein sequence ID" value="WIW70170.1"/>
    <property type="molecule type" value="Genomic_DNA"/>
</dbReference>
<dbReference type="InterPro" id="IPR051446">
    <property type="entry name" value="HTH_trans_reg/aminotransferase"/>
</dbReference>
<evidence type="ECO:0000256" key="6">
    <source>
        <dbReference type="ARBA" id="ARBA00022679"/>
    </source>
</evidence>
<keyword evidence="9" id="KW-0238">DNA-binding</keyword>
<keyword evidence="10" id="KW-0804">Transcription</keyword>
<keyword evidence="7" id="KW-0663">Pyridoxal phosphate</keyword>
<feature type="domain" description="HTH gntR-type" evidence="11">
    <location>
        <begin position="22"/>
        <end position="90"/>
    </location>
</feature>
<comment type="similarity">
    <text evidence="3">Belongs to the class-I pyridoxal-phosphate-dependent aminotransferase family.</text>
</comment>
<dbReference type="SUPFAM" id="SSF46785">
    <property type="entry name" value="Winged helix' DNA-binding domain"/>
    <property type="match status" value="1"/>
</dbReference>
<comment type="similarity">
    <text evidence="2">In the C-terminal section; belongs to the class-I pyridoxal-phosphate-dependent aminotransferase family.</text>
</comment>
<keyword evidence="8" id="KW-0805">Transcription regulation</keyword>
<keyword evidence="6" id="KW-0808">Transferase</keyword>
<dbReference type="Gene3D" id="3.90.1150.10">
    <property type="entry name" value="Aspartate Aminotransferase, domain 1"/>
    <property type="match status" value="1"/>
</dbReference>
<comment type="subunit">
    <text evidence="4">Homodimer.</text>
</comment>
<dbReference type="Pfam" id="PF00392">
    <property type="entry name" value="GntR"/>
    <property type="match status" value="1"/>
</dbReference>
<dbReference type="CDD" id="cd07377">
    <property type="entry name" value="WHTH_GntR"/>
    <property type="match status" value="1"/>
</dbReference>
<dbReference type="FunFam" id="3.40.640.10:FF:000053">
    <property type="entry name" value="Aminotransferase, class I"/>
    <property type="match status" value="1"/>
</dbReference>
<dbReference type="InterPro" id="IPR015422">
    <property type="entry name" value="PyrdxlP-dep_Trfase_small"/>
</dbReference>
<keyword evidence="5 12" id="KW-0032">Aminotransferase</keyword>
<evidence type="ECO:0000256" key="3">
    <source>
        <dbReference type="ARBA" id="ARBA00007441"/>
    </source>
</evidence>
<dbReference type="Proteomes" id="UP001243623">
    <property type="component" value="Chromosome"/>
</dbReference>
<dbReference type="GO" id="GO:0003700">
    <property type="term" value="F:DNA-binding transcription factor activity"/>
    <property type="evidence" value="ECO:0007669"/>
    <property type="project" value="InterPro"/>
</dbReference>
<evidence type="ECO:0000313" key="12">
    <source>
        <dbReference type="EMBL" id="WIW70170.1"/>
    </source>
</evidence>
<dbReference type="InterPro" id="IPR015421">
    <property type="entry name" value="PyrdxlP-dep_Trfase_major"/>
</dbReference>
<dbReference type="GO" id="GO:0030170">
    <property type="term" value="F:pyridoxal phosphate binding"/>
    <property type="evidence" value="ECO:0007669"/>
    <property type="project" value="InterPro"/>
</dbReference>
<evidence type="ECO:0000256" key="8">
    <source>
        <dbReference type="ARBA" id="ARBA00023015"/>
    </source>
</evidence>
<dbReference type="AlphaFoldDB" id="A0A9Y2AIR3"/>
<evidence type="ECO:0000256" key="5">
    <source>
        <dbReference type="ARBA" id="ARBA00022576"/>
    </source>
</evidence>
<evidence type="ECO:0000256" key="10">
    <source>
        <dbReference type="ARBA" id="ARBA00023163"/>
    </source>
</evidence>
<dbReference type="Gene3D" id="1.10.10.10">
    <property type="entry name" value="Winged helix-like DNA-binding domain superfamily/Winged helix DNA-binding domain"/>
    <property type="match status" value="1"/>
</dbReference>
<keyword evidence="13" id="KW-1185">Reference proteome</keyword>
<organism evidence="12 13">
    <name type="scientific">Selenobaculum gibii</name>
    <dbReference type="NCBI Taxonomy" id="3054208"/>
    <lineage>
        <taxon>Bacteria</taxon>
        <taxon>Bacillati</taxon>
        <taxon>Bacillota</taxon>
        <taxon>Negativicutes</taxon>
        <taxon>Selenomonadales</taxon>
        <taxon>Selenomonadaceae</taxon>
        <taxon>Selenobaculum</taxon>
    </lineage>
</organism>
<comment type="cofactor">
    <cofactor evidence="1">
        <name>pyridoxal 5'-phosphate</name>
        <dbReference type="ChEBI" id="CHEBI:597326"/>
    </cofactor>
</comment>
<sequence>MTGQDEQFVNFISIQLDKTKKIALYVQLYDAIRELIIEGKLSHGYLLPPVRKFAAFLTINAGTVMNTYKLLEQNGYIFSRGGSGSYVAELKAAEADEKSEKEDEFDAISMLTPTMDESYINLASIALNPELISVESFKRVINEVLDRDRGYAFSYQESQGFYPLRESISVYLKERGVEARPSNVQIISGAQQGIDIVAKALLDYGDYVFVENPTYSGAIAAFRSRGAKIIEISMQEDGIKIEELEEKLRTFRPKLIYVMPNIQNPTGYSYSTVKRNRLMGLARYYNTIILEDDYISELTYSKKSMAPLKAIDRDDRVIYLKSFSKIFMPGLRLAFLTIPAKLVNRLLAIKHNSDISTSGLTQRAFDLYLRKGIWLEHIETIRKLYLDRFKMTLDAIERFIPSDVVYKRPQGGLSIWLTLPEGISAKAVVETARTKEVLLTEGTPFFPRQAVDRYIRISFATVSPEAIWRGVEIIGKIITGLVNSKEDF</sequence>
<dbReference type="SMART" id="SM00345">
    <property type="entry name" value="HTH_GNTR"/>
    <property type="match status" value="1"/>
</dbReference>
<dbReference type="Gene3D" id="3.40.640.10">
    <property type="entry name" value="Type I PLP-dependent aspartate aminotransferase-like (Major domain)"/>
    <property type="match status" value="1"/>
</dbReference>
<proteinExistence type="inferred from homology"/>
<dbReference type="InterPro" id="IPR015424">
    <property type="entry name" value="PyrdxlP-dep_Trfase"/>
</dbReference>
<evidence type="ECO:0000256" key="7">
    <source>
        <dbReference type="ARBA" id="ARBA00022898"/>
    </source>
</evidence>
<dbReference type="KEGG" id="sgbi:P3F81_09740"/>
<evidence type="ECO:0000259" key="11">
    <source>
        <dbReference type="PROSITE" id="PS50949"/>
    </source>
</evidence>
<evidence type="ECO:0000313" key="13">
    <source>
        <dbReference type="Proteomes" id="UP001243623"/>
    </source>
</evidence>
<dbReference type="InterPro" id="IPR036388">
    <property type="entry name" value="WH-like_DNA-bd_sf"/>
</dbReference>
<dbReference type="CDD" id="cd00609">
    <property type="entry name" value="AAT_like"/>
    <property type="match status" value="1"/>
</dbReference>
<gene>
    <name evidence="12" type="ORF">P3F81_09740</name>
</gene>
<dbReference type="PANTHER" id="PTHR46577:SF1">
    <property type="entry name" value="HTH-TYPE TRANSCRIPTIONAL REGULATORY PROTEIN GABR"/>
    <property type="match status" value="1"/>
</dbReference>
<dbReference type="GO" id="GO:0008483">
    <property type="term" value="F:transaminase activity"/>
    <property type="evidence" value="ECO:0007669"/>
    <property type="project" value="UniProtKB-KW"/>
</dbReference>
<evidence type="ECO:0000256" key="4">
    <source>
        <dbReference type="ARBA" id="ARBA00011738"/>
    </source>
</evidence>
<name>A0A9Y2AIR3_9FIRM</name>
<evidence type="ECO:0000256" key="9">
    <source>
        <dbReference type="ARBA" id="ARBA00023125"/>
    </source>
</evidence>
<evidence type="ECO:0000256" key="1">
    <source>
        <dbReference type="ARBA" id="ARBA00001933"/>
    </source>
</evidence>
<dbReference type="PROSITE" id="PS50949">
    <property type="entry name" value="HTH_GNTR"/>
    <property type="match status" value="1"/>
</dbReference>
<dbReference type="InterPro" id="IPR036390">
    <property type="entry name" value="WH_DNA-bd_sf"/>
</dbReference>
<dbReference type="PANTHER" id="PTHR46577">
    <property type="entry name" value="HTH-TYPE TRANSCRIPTIONAL REGULATORY PROTEIN GABR"/>
    <property type="match status" value="1"/>
</dbReference>
<dbReference type="SUPFAM" id="SSF53383">
    <property type="entry name" value="PLP-dependent transferases"/>
    <property type="match status" value="1"/>
</dbReference>
<evidence type="ECO:0000256" key="2">
    <source>
        <dbReference type="ARBA" id="ARBA00005384"/>
    </source>
</evidence>
<dbReference type="RefSeq" id="WP_147670820.1">
    <property type="nucleotide sequence ID" value="NZ_CP120678.1"/>
</dbReference>
<reference evidence="12" key="1">
    <citation type="submission" date="2023-03" db="EMBL/GenBank/DDBJ databases">
        <title>Selenobaculum gbiensis gen. nov. sp. nov., a new bacterium isolated from the gut microbiota of IBD patient.</title>
        <authorList>
            <person name="Yeo S."/>
            <person name="Park H."/>
            <person name="Huh C.S."/>
        </authorList>
    </citation>
    <scope>NUCLEOTIDE SEQUENCE</scope>
    <source>
        <strain evidence="12">ICN-92133</strain>
    </source>
</reference>
<dbReference type="InterPro" id="IPR004839">
    <property type="entry name" value="Aminotransferase_I/II_large"/>
</dbReference>